<reference evidence="3" key="1">
    <citation type="submission" date="2020-06" db="EMBL/GenBank/DDBJ databases">
        <title>WGS assembly of Ceratodon purpureus strain R40.</title>
        <authorList>
            <person name="Carey S.B."/>
            <person name="Jenkins J."/>
            <person name="Shu S."/>
            <person name="Lovell J.T."/>
            <person name="Sreedasyam A."/>
            <person name="Maumus F."/>
            <person name="Tiley G.P."/>
            <person name="Fernandez-Pozo N."/>
            <person name="Barry K."/>
            <person name="Chen C."/>
            <person name="Wang M."/>
            <person name="Lipzen A."/>
            <person name="Daum C."/>
            <person name="Saski C.A."/>
            <person name="Payton A.C."/>
            <person name="Mcbreen J.C."/>
            <person name="Conrad R.E."/>
            <person name="Kollar L.M."/>
            <person name="Olsson S."/>
            <person name="Huttunen S."/>
            <person name="Landis J.B."/>
            <person name="Wickett N.J."/>
            <person name="Johnson M.G."/>
            <person name="Rensing S.A."/>
            <person name="Grimwood J."/>
            <person name="Schmutz J."/>
            <person name="Mcdaniel S.F."/>
        </authorList>
    </citation>
    <scope>NUCLEOTIDE SEQUENCE</scope>
    <source>
        <strain evidence="3">R40</strain>
    </source>
</reference>
<evidence type="ECO:0000256" key="1">
    <source>
        <dbReference type="SAM" id="SignalP"/>
    </source>
</evidence>
<dbReference type="EMBL" id="CM026428">
    <property type="protein sequence ID" value="KAG0567919.1"/>
    <property type="molecule type" value="Genomic_DNA"/>
</dbReference>
<feature type="signal peptide" evidence="1">
    <location>
        <begin position="1"/>
        <end position="21"/>
    </location>
</feature>
<proteinExistence type="predicted"/>
<sequence length="62" mass="7439">MSNDMLLVLLLVLPMTRPALQTNLQARYFYCCKWFHKHYQKPRPWTLPWNASSLLVLFDLQS</sequence>
<comment type="caution">
    <text evidence="3">The sequence shown here is derived from an EMBL/GenBank/DDBJ whole genome shotgun (WGS) entry which is preliminary data.</text>
</comment>
<evidence type="ECO:0000313" key="2">
    <source>
        <dbReference type="EMBL" id="KAG0567916.1"/>
    </source>
</evidence>
<feature type="chain" id="PRO_5036274488" description="Secreted protein" evidence="1">
    <location>
        <begin position="22"/>
        <end position="62"/>
    </location>
</feature>
<dbReference type="AlphaFoldDB" id="A0A8T0HCP8"/>
<accession>A0A8T0HCP8</accession>
<protein>
    <recommendedName>
        <fullName evidence="5">Secreted protein</fullName>
    </recommendedName>
</protein>
<evidence type="ECO:0008006" key="5">
    <source>
        <dbReference type="Google" id="ProtNLM"/>
    </source>
</evidence>
<organism evidence="3 4">
    <name type="scientific">Ceratodon purpureus</name>
    <name type="common">Fire moss</name>
    <name type="synonym">Dicranum purpureum</name>
    <dbReference type="NCBI Taxonomy" id="3225"/>
    <lineage>
        <taxon>Eukaryota</taxon>
        <taxon>Viridiplantae</taxon>
        <taxon>Streptophyta</taxon>
        <taxon>Embryophyta</taxon>
        <taxon>Bryophyta</taxon>
        <taxon>Bryophytina</taxon>
        <taxon>Bryopsida</taxon>
        <taxon>Dicranidae</taxon>
        <taxon>Pseudoditrichales</taxon>
        <taxon>Ditrichaceae</taxon>
        <taxon>Ceratodon</taxon>
    </lineage>
</organism>
<dbReference type="EMBL" id="CM026428">
    <property type="protein sequence ID" value="KAG0567916.1"/>
    <property type="molecule type" value="Genomic_DNA"/>
</dbReference>
<keyword evidence="4" id="KW-1185">Reference proteome</keyword>
<gene>
    <name evidence="2" type="ORF">KC19_7G171600</name>
    <name evidence="3" type="ORF">KC19_7G171900</name>
</gene>
<keyword evidence="1" id="KW-0732">Signal</keyword>
<evidence type="ECO:0000313" key="4">
    <source>
        <dbReference type="Proteomes" id="UP000822688"/>
    </source>
</evidence>
<dbReference type="Proteomes" id="UP000822688">
    <property type="component" value="Chromosome 7"/>
</dbReference>
<evidence type="ECO:0000313" key="3">
    <source>
        <dbReference type="EMBL" id="KAG0567919.1"/>
    </source>
</evidence>
<name>A0A8T0HCP8_CERPU</name>